<accession>A0A0B8N4U8</accession>
<name>A0A0B8N4U8_TALPI</name>
<dbReference type="Proteomes" id="UP000053095">
    <property type="component" value="Unassembled WGS sequence"/>
</dbReference>
<comment type="subcellular location">
    <subcellularLocation>
        <location evidence="1">Membrane</location>
        <topology evidence="1">Multi-pass membrane protein</topology>
    </subcellularLocation>
</comment>
<feature type="transmembrane region" description="Helical" evidence="9">
    <location>
        <begin position="325"/>
        <end position="346"/>
    </location>
</feature>
<keyword evidence="4 9" id="KW-0812">Transmembrane</keyword>
<keyword evidence="5 9" id="KW-1133">Transmembrane helix</keyword>
<proteinExistence type="inferred from homology"/>
<evidence type="ECO:0000256" key="9">
    <source>
        <dbReference type="SAM" id="Phobius"/>
    </source>
</evidence>
<keyword evidence="10" id="KW-0732">Signal</keyword>
<dbReference type="PROSITE" id="PS50850">
    <property type="entry name" value="MFS"/>
    <property type="match status" value="1"/>
</dbReference>
<feature type="transmembrane region" description="Helical" evidence="9">
    <location>
        <begin position="352"/>
        <end position="373"/>
    </location>
</feature>
<dbReference type="EMBL" id="DF933819">
    <property type="protein sequence ID" value="GAM37369.1"/>
    <property type="molecule type" value="Genomic_DNA"/>
</dbReference>
<dbReference type="InterPro" id="IPR005828">
    <property type="entry name" value="MFS_sugar_transport-like"/>
</dbReference>
<feature type="transmembrane region" description="Helical" evidence="9">
    <location>
        <begin position="75"/>
        <end position="94"/>
    </location>
</feature>
<feature type="chain" id="PRO_5002136009" description="Major facilitator superfamily (MFS) profile domain-containing protein" evidence="10">
    <location>
        <begin position="17"/>
        <end position="487"/>
    </location>
</feature>
<dbReference type="InterPro" id="IPR003663">
    <property type="entry name" value="Sugar/inositol_transpt"/>
</dbReference>
<protein>
    <recommendedName>
        <fullName evidence="11">Major facilitator superfamily (MFS) profile domain-containing protein</fullName>
    </recommendedName>
</protein>
<dbReference type="InterPro" id="IPR036259">
    <property type="entry name" value="MFS_trans_sf"/>
</dbReference>
<dbReference type="GO" id="GO:0016020">
    <property type="term" value="C:membrane"/>
    <property type="evidence" value="ECO:0007669"/>
    <property type="project" value="UniProtKB-SubCell"/>
</dbReference>
<feature type="signal peptide" evidence="10">
    <location>
        <begin position="1"/>
        <end position="16"/>
    </location>
</feature>
<evidence type="ECO:0000256" key="10">
    <source>
        <dbReference type="SAM" id="SignalP"/>
    </source>
</evidence>
<evidence type="ECO:0000313" key="13">
    <source>
        <dbReference type="Proteomes" id="UP000053095"/>
    </source>
</evidence>
<dbReference type="FunFam" id="1.20.1250.20:FF:000134">
    <property type="entry name" value="MFS sugar transporter protein"/>
    <property type="match status" value="1"/>
</dbReference>
<feature type="domain" description="Major facilitator superfamily (MFS) profile" evidence="11">
    <location>
        <begin position="8"/>
        <end position="445"/>
    </location>
</feature>
<feature type="transmembrane region" description="Helical" evidence="9">
    <location>
        <begin position="422"/>
        <end position="441"/>
    </location>
</feature>
<sequence>MKVLTALLIAVTVVNSATLGYDASVMNGLNILPSYTNFFHLNTATTGLMTAGAWIGDVLACFIMQPITDRYGRKAGILSSAIVCFIGIILQAAAQNTGMFVVSRVIVGLGSQLSSSAAPALLGELLPAATRGRILGIFFSCFYVGSLLVSIINYGSQNINSTWSWRLPSLLQLIPSILALCLLPFVPESPRWLIAQGKFDHAREVLTITRGDSDPNDPRVAAEFDTIETTIATEKEMFPRNPWIEIISTPGNRKRLAILVSFGIMLEMFGNYVVSFYLTKILDQAGITNTKTQTQINVILNCWSFAVAIAGSFALDYIGRRKQTLWCIVGMIVCLYILGGLIKVYGESTNTSGIYGSIAVIFLFQGFYSFSITPMTSVYPTEVSQYKLRITGIAIFRFFDCGFGLMASFAMSYAMANLGWKFYIINASYDFLFLAAAYFLFVETNALTLEEITAKFEGTVTLEAHGSEPQDLNGSLSNSEEIKDTKN</sequence>
<feature type="transmembrane region" description="Helical" evidence="9">
    <location>
        <begin position="256"/>
        <end position="278"/>
    </location>
</feature>
<feature type="transmembrane region" description="Helical" evidence="9">
    <location>
        <begin position="298"/>
        <end position="318"/>
    </location>
</feature>
<evidence type="ECO:0000256" key="6">
    <source>
        <dbReference type="ARBA" id="ARBA00023136"/>
    </source>
</evidence>
<keyword evidence="6 9" id="KW-0472">Membrane</keyword>
<keyword evidence="13" id="KW-1185">Reference proteome</keyword>
<feature type="transmembrane region" description="Helical" evidence="9">
    <location>
        <begin position="394"/>
        <end position="416"/>
    </location>
</feature>
<evidence type="ECO:0000256" key="1">
    <source>
        <dbReference type="ARBA" id="ARBA00004141"/>
    </source>
</evidence>
<dbReference type="Gene3D" id="1.20.1250.20">
    <property type="entry name" value="MFS general substrate transporter like domains"/>
    <property type="match status" value="1"/>
</dbReference>
<dbReference type="AlphaFoldDB" id="A0A0B8N4U8"/>
<evidence type="ECO:0000256" key="2">
    <source>
        <dbReference type="ARBA" id="ARBA00010992"/>
    </source>
</evidence>
<feature type="transmembrane region" description="Helical" evidence="9">
    <location>
        <begin position="40"/>
        <end position="63"/>
    </location>
</feature>
<dbReference type="NCBIfam" id="TIGR00879">
    <property type="entry name" value="SP"/>
    <property type="match status" value="1"/>
</dbReference>
<evidence type="ECO:0000259" key="11">
    <source>
        <dbReference type="PROSITE" id="PS50850"/>
    </source>
</evidence>
<evidence type="ECO:0000256" key="4">
    <source>
        <dbReference type="ARBA" id="ARBA00022692"/>
    </source>
</evidence>
<evidence type="ECO:0000256" key="7">
    <source>
        <dbReference type="RuleBase" id="RU003346"/>
    </source>
</evidence>
<feature type="region of interest" description="Disordered" evidence="8">
    <location>
        <begin position="465"/>
        <end position="487"/>
    </location>
</feature>
<reference evidence="13" key="1">
    <citation type="journal article" date="2015" name="Genome Announc.">
        <title>Draft genome sequence of Talaromyces cellulolyticus strain Y-94, a source of lignocellulosic biomass-degrading enzymes.</title>
        <authorList>
            <person name="Fujii T."/>
            <person name="Koike H."/>
            <person name="Sawayama S."/>
            <person name="Yano S."/>
            <person name="Inoue H."/>
        </authorList>
    </citation>
    <scope>NUCLEOTIDE SEQUENCE [LARGE SCALE GENOMIC DNA]</scope>
    <source>
        <strain evidence="13">Y-94</strain>
    </source>
</reference>
<organism evidence="12 13">
    <name type="scientific">Talaromyces pinophilus</name>
    <name type="common">Penicillium pinophilum</name>
    <dbReference type="NCBI Taxonomy" id="128442"/>
    <lineage>
        <taxon>Eukaryota</taxon>
        <taxon>Fungi</taxon>
        <taxon>Dikarya</taxon>
        <taxon>Ascomycota</taxon>
        <taxon>Pezizomycotina</taxon>
        <taxon>Eurotiomycetes</taxon>
        <taxon>Eurotiomycetidae</taxon>
        <taxon>Eurotiales</taxon>
        <taxon>Trichocomaceae</taxon>
        <taxon>Talaromyces</taxon>
        <taxon>Talaromyces sect. Talaromyces</taxon>
    </lineage>
</organism>
<evidence type="ECO:0000256" key="5">
    <source>
        <dbReference type="ARBA" id="ARBA00022989"/>
    </source>
</evidence>
<keyword evidence="3 7" id="KW-0813">Transport</keyword>
<evidence type="ECO:0000313" key="12">
    <source>
        <dbReference type="EMBL" id="GAM37369.1"/>
    </source>
</evidence>
<dbReference type="Pfam" id="PF00083">
    <property type="entry name" value="Sugar_tr"/>
    <property type="match status" value="1"/>
</dbReference>
<feature type="transmembrane region" description="Helical" evidence="9">
    <location>
        <begin position="134"/>
        <end position="155"/>
    </location>
</feature>
<comment type="similarity">
    <text evidence="2 7">Belongs to the major facilitator superfamily. Sugar transporter (TC 2.A.1.1) family.</text>
</comment>
<evidence type="ECO:0000256" key="3">
    <source>
        <dbReference type="ARBA" id="ARBA00022448"/>
    </source>
</evidence>
<dbReference type="GO" id="GO:0005351">
    <property type="term" value="F:carbohydrate:proton symporter activity"/>
    <property type="evidence" value="ECO:0007669"/>
    <property type="project" value="TreeGrafter"/>
</dbReference>
<dbReference type="PANTHER" id="PTHR48022">
    <property type="entry name" value="PLASTIDIC GLUCOSE TRANSPORTER 4"/>
    <property type="match status" value="1"/>
</dbReference>
<evidence type="ECO:0000256" key="8">
    <source>
        <dbReference type="SAM" id="MobiDB-lite"/>
    </source>
</evidence>
<dbReference type="SUPFAM" id="SSF103473">
    <property type="entry name" value="MFS general substrate transporter"/>
    <property type="match status" value="1"/>
</dbReference>
<feature type="compositionally biased region" description="Polar residues" evidence="8">
    <location>
        <begin position="470"/>
        <end position="479"/>
    </location>
</feature>
<dbReference type="PANTHER" id="PTHR48022:SF31">
    <property type="entry name" value="HEXOSE TRANSPORTER"/>
    <property type="match status" value="1"/>
</dbReference>
<gene>
    <name evidence="12" type="ORF">TCE0_023r07237</name>
</gene>
<dbReference type="InterPro" id="IPR020846">
    <property type="entry name" value="MFS_dom"/>
</dbReference>
<dbReference type="InterPro" id="IPR050360">
    <property type="entry name" value="MFS_Sugar_Transporters"/>
</dbReference>